<keyword evidence="2" id="KW-1185">Reference proteome</keyword>
<dbReference type="Proteomes" id="UP000593562">
    <property type="component" value="Unassembled WGS sequence"/>
</dbReference>
<name>A0A7J7C8C2_TRIWF</name>
<gene>
    <name evidence="1" type="ORF">HS088_TW20G00764</name>
</gene>
<dbReference type="AlphaFoldDB" id="A0A7J7C8C2"/>
<proteinExistence type="predicted"/>
<protein>
    <submittedName>
        <fullName evidence="1">Uncharacterized protein</fullName>
    </submittedName>
</protein>
<evidence type="ECO:0000313" key="2">
    <source>
        <dbReference type="Proteomes" id="UP000593562"/>
    </source>
</evidence>
<evidence type="ECO:0000313" key="1">
    <source>
        <dbReference type="EMBL" id="KAF5730391.1"/>
    </source>
</evidence>
<organism evidence="1 2">
    <name type="scientific">Tripterygium wilfordii</name>
    <name type="common">Thunder God vine</name>
    <dbReference type="NCBI Taxonomy" id="458696"/>
    <lineage>
        <taxon>Eukaryota</taxon>
        <taxon>Viridiplantae</taxon>
        <taxon>Streptophyta</taxon>
        <taxon>Embryophyta</taxon>
        <taxon>Tracheophyta</taxon>
        <taxon>Spermatophyta</taxon>
        <taxon>Magnoliopsida</taxon>
        <taxon>eudicotyledons</taxon>
        <taxon>Gunneridae</taxon>
        <taxon>Pentapetalae</taxon>
        <taxon>rosids</taxon>
        <taxon>fabids</taxon>
        <taxon>Celastrales</taxon>
        <taxon>Celastraceae</taxon>
        <taxon>Tripterygium</taxon>
    </lineage>
</organism>
<dbReference type="InParanoid" id="A0A7J7C8C2"/>
<reference evidence="1 2" key="1">
    <citation type="journal article" date="2020" name="Nat. Commun.">
        <title>Genome of Tripterygium wilfordii and identification of cytochrome P450 involved in triptolide biosynthesis.</title>
        <authorList>
            <person name="Tu L."/>
            <person name="Su P."/>
            <person name="Zhang Z."/>
            <person name="Gao L."/>
            <person name="Wang J."/>
            <person name="Hu T."/>
            <person name="Zhou J."/>
            <person name="Zhang Y."/>
            <person name="Zhao Y."/>
            <person name="Liu Y."/>
            <person name="Song Y."/>
            <person name="Tong Y."/>
            <person name="Lu Y."/>
            <person name="Yang J."/>
            <person name="Xu C."/>
            <person name="Jia M."/>
            <person name="Peters R.J."/>
            <person name="Huang L."/>
            <person name="Gao W."/>
        </authorList>
    </citation>
    <scope>NUCLEOTIDE SEQUENCE [LARGE SCALE GENOMIC DNA]</scope>
    <source>
        <strain evidence="2">cv. XIE 37</strain>
        <tissue evidence="1">Leaf</tissue>
    </source>
</reference>
<accession>A0A7J7C8C2</accession>
<comment type="caution">
    <text evidence="1">The sequence shown here is derived from an EMBL/GenBank/DDBJ whole genome shotgun (WGS) entry which is preliminary data.</text>
</comment>
<dbReference type="EMBL" id="JAAARO010000020">
    <property type="protein sequence ID" value="KAF5730391.1"/>
    <property type="molecule type" value="Genomic_DNA"/>
</dbReference>
<sequence>MALRPFSLMMKFMWVTEPLDITARGLESRNGDYFGVERFCVSFNLVKKCVYQLLTELFCVPLVSLPDPNREGPWKWHMFKTSSKTYTVGKLAYYCSALLVEAANLFSPYWKISIS</sequence>